<reference evidence="1" key="1">
    <citation type="journal article" date="2022" name="bioRxiv">
        <title>Sequencing and chromosome-scale assembly of the giantPleurodeles waltlgenome.</title>
        <authorList>
            <person name="Brown T."/>
            <person name="Elewa A."/>
            <person name="Iarovenko S."/>
            <person name="Subramanian E."/>
            <person name="Araus A.J."/>
            <person name="Petzold A."/>
            <person name="Susuki M."/>
            <person name="Suzuki K.-i.T."/>
            <person name="Hayashi T."/>
            <person name="Toyoda A."/>
            <person name="Oliveira C."/>
            <person name="Osipova E."/>
            <person name="Leigh N.D."/>
            <person name="Simon A."/>
            <person name="Yun M.H."/>
        </authorList>
    </citation>
    <scope>NUCLEOTIDE SEQUENCE</scope>
    <source>
        <strain evidence="1">20211129_DDA</strain>
        <tissue evidence="1">Liver</tissue>
    </source>
</reference>
<protein>
    <submittedName>
        <fullName evidence="1">Uncharacterized protein</fullName>
    </submittedName>
</protein>
<sequence>MQRLEEEDLAALEEADDVFCEGNCPPVYGLLDCWFLRFARPSNRYFYETHFRLLYECCASKELLPSEAVLALFSA</sequence>
<keyword evidence="2" id="KW-1185">Reference proteome</keyword>
<dbReference type="Proteomes" id="UP001066276">
    <property type="component" value="Chromosome 2_1"/>
</dbReference>
<evidence type="ECO:0000313" key="2">
    <source>
        <dbReference type="Proteomes" id="UP001066276"/>
    </source>
</evidence>
<dbReference type="AlphaFoldDB" id="A0AAV7VUH0"/>
<name>A0AAV7VUH0_PLEWA</name>
<evidence type="ECO:0000313" key="1">
    <source>
        <dbReference type="EMBL" id="KAJ1204312.1"/>
    </source>
</evidence>
<gene>
    <name evidence="1" type="ORF">NDU88_008091</name>
</gene>
<dbReference type="EMBL" id="JANPWB010000003">
    <property type="protein sequence ID" value="KAJ1204312.1"/>
    <property type="molecule type" value="Genomic_DNA"/>
</dbReference>
<comment type="caution">
    <text evidence="1">The sequence shown here is derived from an EMBL/GenBank/DDBJ whole genome shotgun (WGS) entry which is preliminary data.</text>
</comment>
<proteinExistence type="predicted"/>
<accession>A0AAV7VUH0</accession>
<organism evidence="1 2">
    <name type="scientific">Pleurodeles waltl</name>
    <name type="common">Iberian ribbed newt</name>
    <dbReference type="NCBI Taxonomy" id="8319"/>
    <lineage>
        <taxon>Eukaryota</taxon>
        <taxon>Metazoa</taxon>
        <taxon>Chordata</taxon>
        <taxon>Craniata</taxon>
        <taxon>Vertebrata</taxon>
        <taxon>Euteleostomi</taxon>
        <taxon>Amphibia</taxon>
        <taxon>Batrachia</taxon>
        <taxon>Caudata</taxon>
        <taxon>Salamandroidea</taxon>
        <taxon>Salamandridae</taxon>
        <taxon>Pleurodelinae</taxon>
        <taxon>Pleurodeles</taxon>
    </lineage>
</organism>